<proteinExistence type="predicted"/>
<name>A0ABV1A363_9TELE</name>
<sequence>MGLGGTAWSSFAPTQRLCWSRSGWRCGNGLGVSDGIMGGPSGGYCPCWGVVCVGAHVTSQSSGLPLGVYGSLGCFKLAAGRMGYMVLWCYTIRLTSHELAHQLG</sequence>
<organism evidence="1 2">
    <name type="scientific">Ameca splendens</name>
    <dbReference type="NCBI Taxonomy" id="208324"/>
    <lineage>
        <taxon>Eukaryota</taxon>
        <taxon>Metazoa</taxon>
        <taxon>Chordata</taxon>
        <taxon>Craniata</taxon>
        <taxon>Vertebrata</taxon>
        <taxon>Euteleostomi</taxon>
        <taxon>Actinopterygii</taxon>
        <taxon>Neopterygii</taxon>
        <taxon>Teleostei</taxon>
        <taxon>Neoteleostei</taxon>
        <taxon>Acanthomorphata</taxon>
        <taxon>Ovalentaria</taxon>
        <taxon>Atherinomorphae</taxon>
        <taxon>Cyprinodontiformes</taxon>
        <taxon>Goodeidae</taxon>
        <taxon>Ameca</taxon>
    </lineage>
</organism>
<evidence type="ECO:0000313" key="2">
    <source>
        <dbReference type="Proteomes" id="UP001469553"/>
    </source>
</evidence>
<evidence type="ECO:0000313" key="1">
    <source>
        <dbReference type="EMBL" id="MEQ2312983.1"/>
    </source>
</evidence>
<protein>
    <submittedName>
        <fullName evidence="1">Uncharacterized protein</fullName>
    </submittedName>
</protein>
<reference evidence="1 2" key="1">
    <citation type="submission" date="2021-06" db="EMBL/GenBank/DDBJ databases">
        <authorList>
            <person name="Palmer J.M."/>
        </authorList>
    </citation>
    <scope>NUCLEOTIDE SEQUENCE [LARGE SCALE GENOMIC DNA]</scope>
    <source>
        <strain evidence="1 2">AS_MEX2019</strain>
        <tissue evidence="1">Muscle</tissue>
    </source>
</reference>
<dbReference type="Proteomes" id="UP001469553">
    <property type="component" value="Unassembled WGS sequence"/>
</dbReference>
<comment type="caution">
    <text evidence="1">The sequence shown here is derived from an EMBL/GenBank/DDBJ whole genome shotgun (WGS) entry which is preliminary data.</text>
</comment>
<dbReference type="EMBL" id="JAHRIP010081284">
    <property type="protein sequence ID" value="MEQ2312983.1"/>
    <property type="molecule type" value="Genomic_DNA"/>
</dbReference>
<keyword evidence="2" id="KW-1185">Reference proteome</keyword>
<accession>A0ABV1A363</accession>
<gene>
    <name evidence="1" type="ORF">AMECASPLE_036957</name>
</gene>